<feature type="transmembrane region" description="Helical" evidence="3">
    <location>
        <begin position="40"/>
        <end position="60"/>
    </location>
</feature>
<dbReference type="GeneID" id="105429377"/>
<organism evidence="4 5">
    <name type="scientific">Pogonomyrmex barbatus</name>
    <name type="common">red harvester ant</name>
    <dbReference type="NCBI Taxonomy" id="144034"/>
    <lineage>
        <taxon>Eukaryota</taxon>
        <taxon>Metazoa</taxon>
        <taxon>Ecdysozoa</taxon>
        <taxon>Arthropoda</taxon>
        <taxon>Hexapoda</taxon>
        <taxon>Insecta</taxon>
        <taxon>Pterygota</taxon>
        <taxon>Neoptera</taxon>
        <taxon>Endopterygota</taxon>
        <taxon>Hymenoptera</taxon>
        <taxon>Apocrita</taxon>
        <taxon>Aculeata</taxon>
        <taxon>Formicoidea</taxon>
        <taxon>Formicidae</taxon>
        <taxon>Myrmicinae</taxon>
        <taxon>Pogonomyrmex</taxon>
    </lineage>
</organism>
<accession>A0A6I9WDS0</accession>
<feature type="region of interest" description="Disordered" evidence="2">
    <location>
        <begin position="274"/>
        <end position="301"/>
    </location>
</feature>
<dbReference type="AlphaFoldDB" id="A0A6I9WDS0"/>
<keyword evidence="3" id="KW-0472">Membrane</keyword>
<proteinExistence type="predicted"/>
<evidence type="ECO:0000313" key="4">
    <source>
        <dbReference type="Proteomes" id="UP000504615"/>
    </source>
</evidence>
<sequence length="357" mass="41770">MAIEHKDLLALKENKLCENNCMINKQFKLKRCEHLSFPQIILSVFLVYWFIFCPLIWAVSYTFTYWSSYGSFLFWMIAFLIWIIIMCGLTIFWIYFKARQSFEINAISKYGLNNMKKPLTIHQMSSEDQKFFEMKKWHNSLDSESKENLEKASPLLVHKQIFGKNIEDTFGVMHIEDEETRLSTASAYVKKNPLQDYLNLTTVLPSEDEVKSPKTPTELLSPRELFFIDLIREAERAENAKLSEMKTYFFSDEVIKNDNVENVRNIQNEKDFKNAEHKKNIKDVEDAKDEKDGRMNESKRESSYFLADVKNPVGEKMKIFFQVNSKINGKAELIVEKSMGILQSNEANLQETSILSS</sequence>
<dbReference type="KEGG" id="pbar:105429377"/>
<keyword evidence="3" id="KW-0812">Transmembrane</keyword>
<dbReference type="RefSeq" id="XP_011640630.1">
    <property type="nucleotide sequence ID" value="XM_011642328.2"/>
</dbReference>
<evidence type="ECO:0000256" key="2">
    <source>
        <dbReference type="SAM" id="MobiDB-lite"/>
    </source>
</evidence>
<keyword evidence="1" id="KW-0175">Coiled coil</keyword>
<evidence type="ECO:0000313" key="5">
    <source>
        <dbReference type="RefSeq" id="XP_011640630.1"/>
    </source>
</evidence>
<dbReference type="OrthoDB" id="7613606at2759"/>
<keyword evidence="3" id="KW-1133">Transmembrane helix</keyword>
<name>A0A6I9WDS0_9HYME</name>
<dbReference type="Proteomes" id="UP000504615">
    <property type="component" value="Unplaced"/>
</dbReference>
<evidence type="ECO:0000256" key="1">
    <source>
        <dbReference type="SAM" id="Coils"/>
    </source>
</evidence>
<evidence type="ECO:0000256" key="3">
    <source>
        <dbReference type="SAM" id="Phobius"/>
    </source>
</evidence>
<protein>
    <submittedName>
        <fullName evidence="5">LOW QUALITY PROTEIN: uncharacterized protein LOC105429377</fullName>
    </submittedName>
</protein>
<feature type="transmembrane region" description="Helical" evidence="3">
    <location>
        <begin position="72"/>
        <end position="96"/>
    </location>
</feature>
<reference evidence="5" key="1">
    <citation type="submission" date="2025-08" db="UniProtKB">
        <authorList>
            <consortium name="RefSeq"/>
        </authorList>
    </citation>
    <scope>IDENTIFICATION</scope>
</reference>
<gene>
    <name evidence="5" type="primary">LOC105429377</name>
</gene>
<feature type="coiled-coil region" evidence="1">
    <location>
        <begin position="274"/>
        <end position="301"/>
    </location>
</feature>
<keyword evidence="4" id="KW-1185">Reference proteome</keyword>